<dbReference type="InterPro" id="IPR011990">
    <property type="entry name" value="TPR-like_helical_dom_sf"/>
</dbReference>
<dbReference type="PANTHER" id="PTHR10434">
    <property type="entry name" value="1-ACYL-SN-GLYCEROL-3-PHOSPHATE ACYLTRANSFERASE"/>
    <property type="match status" value="1"/>
</dbReference>
<dbReference type="OrthoDB" id="9808424at2"/>
<evidence type="ECO:0000259" key="3">
    <source>
        <dbReference type="SMART" id="SM00563"/>
    </source>
</evidence>
<dbReference type="CDD" id="cd07989">
    <property type="entry name" value="LPLAT_AGPAT-like"/>
    <property type="match status" value="1"/>
</dbReference>
<dbReference type="GO" id="GO:0003841">
    <property type="term" value="F:1-acylglycerol-3-phosphate O-acyltransferase activity"/>
    <property type="evidence" value="ECO:0007669"/>
    <property type="project" value="TreeGrafter"/>
</dbReference>
<reference evidence="4 5" key="1">
    <citation type="submission" date="2018-05" db="EMBL/GenBank/DDBJ databases">
        <title>Genetic diversity of glacier-inhabiting Cryobacterium bacteria in China and description of Cryobacterium mengkeensis sp. nov. and Arthrobacter glacialis sp. nov.</title>
        <authorList>
            <person name="Liu Q."/>
            <person name="Xin Y.-H."/>
        </authorList>
    </citation>
    <scope>NUCLEOTIDE SEQUENCE [LARGE SCALE GENOMIC DNA]</scope>
    <source>
        <strain evidence="4 5">GP3</strain>
    </source>
</reference>
<dbReference type="Proteomes" id="UP000246303">
    <property type="component" value="Unassembled WGS sequence"/>
</dbReference>
<protein>
    <recommendedName>
        <fullName evidence="3">Phospholipid/glycerol acyltransferase domain-containing protein</fullName>
    </recommendedName>
</protein>
<evidence type="ECO:0000313" key="5">
    <source>
        <dbReference type="Proteomes" id="UP000246303"/>
    </source>
</evidence>
<dbReference type="AlphaFoldDB" id="A0A2V3DLV6"/>
<proteinExistence type="predicted"/>
<dbReference type="EMBL" id="QHLZ01000020">
    <property type="protein sequence ID" value="PXA63905.1"/>
    <property type="molecule type" value="Genomic_DNA"/>
</dbReference>
<dbReference type="InterPro" id="IPR002123">
    <property type="entry name" value="Plipid/glycerol_acylTrfase"/>
</dbReference>
<dbReference type="GO" id="GO:0005886">
    <property type="term" value="C:plasma membrane"/>
    <property type="evidence" value="ECO:0007669"/>
    <property type="project" value="TreeGrafter"/>
</dbReference>
<sequence>MKTTGDLVRSLTFPFSQRTVLKHIGTMEGLENIPRTGSFVLVPNHSSYFDHFVVEFVVNAVRGVPTWFLTKKESFERTLPRIWSEAWYGIPVDRDSPSPETIRAIQRVFAAGDVLCVYPEGTRNGSSELLPFKAGAFRFAMRAGVPVIPMGIVGSSSVLAKGQVLFRQGSVHIAFGTPIMPSSMGSKNEQAQALADQAHDAIKKLMNQAEKNASMTHKDALSNKGAALVDELITASLDENANLPQRTRRQIEFLLELYLRTNPVDPDLQTQQARLRGLEATSSRFLRKILHANQMRHQATKVLRQIPEHKDANYLLGRWYLGTPQLLGGNKAASQHHFLVSANSSPAGDTRALAGLAEAQLAAGRVSAAKSTYRRVLSESAPEDPRTSGRIAKVRKELKKLSGFSDDHV</sequence>
<keyword evidence="1" id="KW-0808">Transferase</keyword>
<dbReference type="PANTHER" id="PTHR10434:SF11">
    <property type="entry name" value="1-ACYL-SN-GLYCEROL-3-PHOSPHATE ACYLTRANSFERASE"/>
    <property type="match status" value="1"/>
</dbReference>
<keyword evidence="5" id="KW-1185">Reference proteome</keyword>
<dbReference type="GO" id="GO:0006654">
    <property type="term" value="P:phosphatidic acid biosynthetic process"/>
    <property type="evidence" value="ECO:0007669"/>
    <property type="project" value="TreeGrafter"/>
</dbReference>
<comment type="caution">
    <text evidence="4">The sequence shown here is derived from an EMBL/GenBank/DDBJ whole genome shotgun (WGS) entry which is preliminary data.</text>
</comment>
<evidence type="ECO:0000313" key="4">
    <source>
        <dbReference type="EMBL" id="PXA63905.1"/>
    </source>
</evidence>
<accession>A0A2V3DLV6</accession>
<evidence type="ECO:0000256" key="1">
    <source>
        <dbReference type="ARBA" id="ARBA00022679"/>
    </source>
</evidence>
<dbReference type="SUPFAM" id="SSF69593">
    <property type="entry name" value="Glycerol-3-phosphate (1)-acyltransferase"/>
    <property type="match status" value="1"/>
</dbReference>
<gene>
    <name evidence="4" type="ORF">CVS29_17765</name>
</gene>
<keyword evidence="2" id="KW-0012">Acyltransferase</keyword>
<name>A0A2V3DLV6_9MICC</name>
<organism evidence="4 5">
    <name type="scientific">Arthrobacter psychrochitiniphilus</name>
    <dbReference type="NCBI Taxonomy" id="291045"/>
    <lineage>
        <taxon>Bacteria</taxon>
        <taxon>Bacillati</taxon>
        <taxon>Actinomycetota</taxon>
        <taxon>Actinomycetes</taxon>
        <taxon>Micrococcales</taxon>
        <taxon>Micrococcaceae</taxon>
        <taxon>Arthrobacter</taxon>
    </lineage>
</organism>
<dbReference type="Gene3D" id="1.25.40.10">
    <property type="entry name" value="Tetratricopeptide repeat domain"/>
    <property type="match status" value="1"/>
</dbReference>
<dbReference type="SMART" id="SM00563">
    <property type="entry name" value="PlsC"/>
    <property type="match status" value="1"/>
</dbReference>
<evidence type="ECO:0000256" key="2">
    <source>
        <dbReference type="ARBA" id="ARBA00023315"/>
    </source>
</evidence>
<dbReference type="RefSeq" id="WP_110107936.1">
    <property type="nucleotide sequence ID" value="NZ_JACBZZ010000001.1"/>
</dbReference>
<dbReference type="Pfam" id="PF01553">
    <property type="entry name" value="Acyltransferase"/>
    <property type="match status" value="1"/>
</dbReference>
<feature type="domain" description="Phospholipid/glycerol acyltransferase" evidence="3">
    <location>
        <begin position="39"/>
        <end position="155"/>
    </location>
</feature>